<name>A0A0T6B076_9SCAR</name>
<keyword evidence="3" id="KW-1185">Reference proteome</keyword>
<dbReference type="EMBL" id="LJIG01022458">
    <property type="protein sequence ID" value="KRT80478.1"/>
    <property type="molecule type" value="Genomic_DNA"/>
</dbReference>
<feature type="coiled-coil region" evidence="1">
    <location>
        <begin position="209"/>
        <end position="236"/>
    </location>
</feature>
<keyword evidence="1" id="KW-0175">Coiled coil</keyword>
<dbReference type="OrthoDB" id="76173at2759"/>
<dbReference type="Proteomes" id="UP000051574">
    <property type="component" value="Unassembled WGS sequence"/>
</dbReference>
<evidence type="ECO:0000313" key="2">
    <source>
        <dbReference type="EMBL" id="KRT80478.1"/>
    </source>
</evidence>
<reference evidence="2 3" key="1">
    <citation type="submission" date="2015-09" db="EMBL/GenBank/DDBJ databases">
        <title>Draft genome of the scarab beetle Oryctes borbonicus.</title>
        <authorList>
            <person name="Meyer J.M."/>
            <person name="Markov G.V."/>
            <person name="Baskaran P."/>
            <person name="Herrmann M."/>
            <person name="Sommer R.J."/>
            <person name="Roedelsperger C."/>
        </authorList>
    </citation>
    <scope>NUCLEOTIDE SEQUENCE [LARGE SCALE GENOMIC DNA]</scope>
    <source>
        <strain evidence="2">OB123</strain>
        <tissue evidence="2">Whole animal</tissue>
    </source>
</reference>
<gene>
    <name evidence="2" type="ORF">AMK59_7005</name>
</gene>
<protein>
    <submittedName>
        <fullName evidence="2">Uncharacterized protein</fullName>
    </submittedName>
</protein>
<proteinExistence type="predicted"/>
<sequence length="572" mass="65717">MDSFYDEQPRSVPKPITFDQVPSCELTSENNCYNAWKAKVIQSFTSRKLKGDKQAITLNSEVGLEKGPSSKHVRFDSPHIQKCILNRDKRSIKPTFKDIDKENIPNRCLDLSILDNMPRQPAEKSDLQRNIGKFPKSNFNEKYNEKNFNPELKNYYTTDYTDYYITKHQTQKSSPNKKTNYNLPSSLPVSQFDNIRQIGNNSGSVEPTITELLKVIQQQNEQILLLQKQVASLIENQVAERMQNTLPTYVSQQRITRQEFARAQFNQHHSTKRALPQLAVNVMTSFEVSACPSQTAVNSKCNAEEVITQAMQVQKMNFEQGKRKLNSNNEKQDDKEEILQKQSQNLSLSLNEPLMVVEQCPSRENSIHVDMRDYSSDDDESTVSSSGDLGWTIYNNVMGQVSNMLKNAEGVKNTDTGLNTAETLDNRTLRRVQEATIRHLKRIGVNLATEECYDLKCLNDDVPNNSVYSPTEISFAVKQLLMKYLPNDQLMKLTQLDLNQTKTTPFECRKEDSFTRRRPEFSFATIQYMKKYNLLTSDSMLPPQTTQSNKKWTNDPLKILDVTVLKQQPKLL</sequence>
<accession>A0A0T6B076</accession>
<dbReference type="AlphaFoldDB" id="A0A0T6B076"/>
<organism evidence="2 3">
    <name type="scientific">Oryctes borbonicus</name>
    <dbReference type="NCBI Taxonomy" id="1629725"/>
    <lineage>
        <taxon>Eukaryota</taxon>
        <taxon>Metazoa</taxon>
        <taxon>Ecdysozoa</taxon>
        <taxon>Arthropoda</taxon>
        <taxon>Hexapoda</taxon>
        <taxon>Insecta</taxon>
        <taxon>Pterygota</taxon>
        <taxon>Neoptera</taxon>
        <taxon>Endopterygota</taxon>
        <taxon>Coleoptera</taxon>
        <taxon>Polyphaga</taxon>
        <taxon>Scarabaeiformia</taxon>
        <taxon>Scarabaeidae</taxon>
        <taxon>Dynastinae</taxon>
        <taxon>Oryctes</taxon>
    </lineage>
</organism>
<evidence type="ECO:0000256" key="1">
    <source>
        <dbReference type="SAM" id="Coils"/>
    </source>
</evidence>
<evidence type="ECO:0000313" key="3">
    <source>
        <dbReference type="Proteomes" id="UP000051574"/>
    </source>
</evidence>
<comment type="caution">
    <text evidence="2">The sequence shown here is derived from an EMBL/GenBank/DDBJ whole genome shotgun (WGS) entry which is preliminary data.</text>
</comment>